<reference evidence="1" key="1">
    <citation type="journal article" date="2021" name="bioRxiv">
        <title>Whole Genome Assembly and Annotation of Northern Wild Rice, Zizania palustris L., Supports a Whole Genome Duplication in the Zizania Genus.</title>
        <authorList>
            <person name="Haas M."/>
            <person name="Kono T."/>
            <person name="Macchietto M."/>
            <person name="Millas R."/>
            <person name="McGilp L."/>
            <person name="Shao M."/>
            <person name="Duquette J."/>
            <person name="Hirsch C.N."/>
            <person name="Kimball J."/>
        </authorList>
    </citation>
    <scope>NUCLEOTIDE SEQUENCE</scope>
    <source>
        <tissue evidence="1">Fresh leaf tissue</tissue>
    </source>
</reference>
<evidence type="ECO:0000313" key="2">
    <source>
        <dbReference type="Proteomes" id="UP000729402"/>
    </source>
</evidence>
<sequence>MGTTTTTTSTSCMSVNMMGNFKINNVDSIIPTLEDFSEEDRAEIQVNTEELHALMLGRYAKTNGDFVKRDTRSVTITITMQTKDGWEHEERYHVRGLDFCG</sequence>
<reference evidence="1" key="2">
    <citation type="submission" date="2021-02" db="EMBL/GenBank/DDBJ databases">
        <authorList>
            <person name="Kimball J.A."/>
            <person name="Haas M.W."/>
            <person name="Macchietto M."/>
            <person name="Kono T."/>
            <person name="Duquette J."/>
            <person name="Shao M."/>
        </authorList>
    </citation>
    <scope>NUCLEOTIDE SEQUENCE</scope>
    <source>
        <tissue evidence="1">Fresh leaf tissue</tissue>
    </source>
</reference>
<dbReference type="EMBL" id="JAAALK010000287">
    <property type="protein sequence ID" value="KAG8060158.1"/>
    <property type="molecule type" value="Genomic_DNA"/>
</dbReference>
<accession>A0A8J5S7G2</accession>
<organism evidence="1 2">
    <name type="scientific">Zizania palustris</name>
    <name type="common">Northern wild rice</name>
    <dbReference type="NCBI Taxonomy" id="103762"/>
    <lineage>
        <taxon>Eukaryota</taxon>
        <taxon>Viridiplantae</taxon>
        <taxon>Streptophyta</taxon>
        <taxon>Embryophyta</taxon>
        <taxon>Tracheophyta</taxon>
        <taxon>Spermatophyta</taxon>
        <taxon>Magnoliopsida</taxon>
        <taxon>Liliopsida</taxon>
        <taxon>Poales</taxon>
        <taxon>Poaceae</taxon>
        <taxon>BOP clade</taxon>
        <taxon>Oryzoideae</taxon>
        <taxon>Oryzeae</taxon>
        <taxon>Zizaniinae</taxon>
        <taxon>Zizania</taxon>
    </lineage>
</organism>
<protein>
    <submittedName>
        <fullName evidence="1">Uncharacterized protein</fullName>
    </submittedName>
</protein>
<name>A0A8J5S7G2_ZIZPA</name>
<proteinExistence type="predicted"/>
<dbReference type="Proteomes" id="UP000729402">
    <property type="component" value="Unassembled WGS sequence"/>
</dbReference>
<gene>
    <name evidence="1" type="ORF">GUJ93_ZPchr0002g24701</name>
</gene>
<evidence type="ECO:0000313" key="1">
    <source>
        <dbReference type="EMBL" id="KAG8060158.1"/>
    </source>
</evidence>
<keyword evidence="2" id="KW-1185">Reference proteome</keyword>
<dbReference type="AlphaFoldDB" id="A0A8J5S7G2"/>
<comment type="caution">
    <text evidence="1">The sequence shown here is derived from an EMBL/GenBank/DDBJ whole genome shotgun (WGS) entry which is preliminary data.</text>
</comment>